<keyword evidence="1" id="KW-0802">TPR repeat</keyword>
<feature type="repeat" description="TPR" evidence="1">
    <location>
        <begin position="896"/>
        <end position="929"/>
    </location>
</feature>
<reference evidence="3" key="1">
    <citation type="submission" date="2013-11" db="EMBL/GenBank/DDBJ databases">
        <title>The Genome Sequence of Phytophthora parasitica CJ02B3.</title>
        <authorList>
            <consortium name="The Broad Institute Genomics Platform"/>
            <person name="Russ C."/>
            <person name="Tyler B."/>
            <person name="Panabieres F."/>
            <person name="Shan W."/>
            <person name="Tripathy S."/>
            <person name="Grunwald N."/>
            <person name="Machado M."/>
            <person name="Johnson C.S."/>
            <person name="Arredondo F."/>
            <person name="Hong C."/>
            <person name="Coffey M."/>
            <person name="Young S.K."/>
            <person name="Zeng Q."/>
            <person name="Gargeya S."/>
            <person name="Fitzgerald M."/>
            <person name="Abouelleil A."/>
            <person name="Alvarado L."/>
            <person name="Chapman S.B."/>
            <person name="Gainer-Dewar J."/>
            <person name="Goldberg J."/>
            <person name="Griggs A."/>
            <person name="Gujja S."/>
            <person name="Hansen M."/>
            <person name="Howarth C."/>
            <person name="Imamovic A."/>
            <person name="Ireland A."/>
            <person name="Larimer J."/>
            <person name="McCowan C."/>
            <person name="Murphy C."/>
            <person name="Pearson M."/>
            <person name="Poon T.W."/>
            <person name="Priest M."/>
            <person name="Roberts A."/>
            <person name="Saif S."/>
            <person name="Shea T."/>
            <person name="Sykes S."/>
            <person name="Wortman J."/>
            <person name="Nusbaum C."/>
            <person name="Birren B."/>
        </authorList>
    </citation>
    <scope>NUCLEOTIDE SEQUENCE [LARGE SCALE GENOMIC DNA]</scope>
    <source>
        <strain evidence="3">CJ02B3</strain>
    </source>
</reference>
<dbReference type="InterPro" id="IPR019734">
    <property type="entry name" value="TPR_rpt"/>
</dbReference>
<dbReference type="VEuPathDB" id="FungiDB:PPTG_01038"/>
<accession>W2HN56</accession>
<feature type="chain" id="PRO_5004816667" evidence="2">
    <location>
        <begin position="18"/>
        <end position="957"/>
    </location>
</feature>
<dbReference type="PROSITE" id="PS50005">
    <property type="entry name" value="TPR"/>
    <property type="match status" value="1"/>
</dbReference>
<protein>
    <submittedName>
        <fullName evidence="3">Uncharacterized protein</fullName>
    </submittedName>
</protein>
<dbReference type="AlphaFoldDB" id="W2HN56"/>
<gene>
    <name evidence="3" type="ORF">L915_01157</name>
</gene>
<proteinExistence type="predicted"/>
<evidence type="ECO:0000256" key="2">
    <source>
        <dbReference type="SAM" id="SignalP"/>
    </source>
</evidence>
<name>W2HN56_PHYNI</name>
<evidence type="ECO:0000313" key="3">
    <source>
        <dbReference type="EMBL" id="ETK95985.1"/>
    </source>
</evidence>
<sequence length="957" mass="107849">MTVLISVALLVPPVTVCNESDAHQIGMGLTKLHGELTQCCLAEALLHVLERAATCQVDRYILISVGDTTIAEQGAVLSKLVNGFLRQNEGLISNNLIGDDYYTHADNVDELKLPLDQIASRILVVAYAPCKDEIAVQLVEEMTSKLRHSSKRSILLTLCNPVGLLGLKPDNRAIADLRMYHLSRIGKVESDSDWETNLKFIGQPLDFLQDQCGWHFVMECVRWISGPVEGTTALNGTCGAAMFSTINQLPFQLLLLIFRWSHFHPELVRAGAKKLWKQTQLIPQARVRHEIAALQRREEQIWRGLYQSAEQMEETTVFTKQEPTLSPLCLKSSSPQELSRKFARLSECCLWDSQKQFYKDQGIRAWSSGKIPFGVSSSSFLASSYARIVVDFLLSNADYVKPSIRKKNSPNCFVWEAASGSCKFLHSFMLHFTELVDSSDEFKKRGLVPLVVATDLSEQVLNSRRQMSCFRQFIERGQLDFALFDTYEFIHGNPQVSGKRKTLELVHSQRQWNVGSDGPVALMGNYFLDSLRADIFTVAVQLGNEADLNVNRQRKRIIVQEALLDKDTSSIVNMNVILRPVVDPRVQSVYEDERLNTVLVEIVDQFHSRTGTSSTLEPVSSTGLILFPVEAFEFLLTLFDNNGEADAFPIVILAGDARFSFRDAISSAFITTSTVETSTGATEPVGLELPQLSPHPDCFCLPVDFEIFELFFNHLNCKNVGISASSQLVSAPASDTFDVFFATVGKGTTKSETLHASFKHQFARFTPGDCDLLWGMMSFDDGARCFSMDALLALLAQTGWDFDLFSVLHWELLNRWKKQTQSEATQYRHILIEAGVMSWRTFYHMEHQSETDGTTRVIRLQLARWFYELEAYDNVLDILKPRSNDPHKSSSDVDDVDVFYLLGLTNLRKDEYWTALSYFRCCVRLAPTKMKFQRQVANTLLALQTLKTSSNSSNEAT</sequence>
<organism evidence="3">
    <name type="scientific">Phytophthora nicotianae</name>
    <name type="common">Potato buckeye rot agent</name>
    <name type="synonym">Phytophthora parasitica</name>
    <dbReference type="NCBI Taxonomy" id="4792"/>
    <lineage>
        <taxon>Eukaryota</taxon>
        <taxon>Sar</taxon>
        <taxon>Stramenopiles</taxon>
        <taxon>Oomycota</taxon>
        <taxon>Peronosporomycetes</taxon>
        <taxon>Peronosporales</taxon>
        <taxon>Peronosporaceae</taxon>
        <taxon>Phytophthora</taxon>
    </lineage>
</organism>
<evidence type="ECO:0000256" key="1">
    <source>
        <dbReference type="PROSITE-ProRule" id="PRU00339"/>
    </source>
</evidence>
<dbReference type="Proteomes" id="UP000053236">
    <property type="component" value="Unassembled WGS sequence"/>
</dbReference>
<dbReference type="EMBL" id="KI684129">
    <property type="protein sequence ID" value="ETK95985.1"/>
    <property type="molecule type" value="Genomic_DNA"/>
</dbReference>
<keyword evidence="2" id="KW-0732">Signal</keyword>
<feature type="signal peptide" evidence="2">
    <location>
        <begin position="1"/>
        <end position="17"/>
    </location>
</feature>